<dbReference type="GO" id="GO:0005524">
    <property type="term" value="F:ATP binding"/>
    <property type="evidence" value="ECO:0007669"/>
    <property type="project" value="UniProtKB-KW"/>
</dbReference>
<keyword evidence="12" id="KW-1185">Reference proteome</keyword>
<evidence type="ECO:0000256" key="3">
    <source>
        <dbReference type="ARBA" id="ARBA00022741"/>
    </source>
</evidence>
<keyword evidence="3" id="KW-0547">Nucleotide-binding</keyword>
<feature type="transmembrane region" description="Helical" evidence="8">
    <location>
        <begin position="243"/>
        <end position="264"/>
    </location>
</feature>
<evidence type="ECO:0000256" key="4">
    <source>
        <dbReference type="ARBA" id="ARBA00022840"/>
    </source>
</evidence>
<feature type="non-terminal residue" evidence="11">
    <location>
        <position position="1"/>
    </location>
</feature>
<evidence type="ECO:0000256" key="7">
    <source>
        <dbReference type="SAM" id="MobiDB-lite"/>
    </source>
</evidence>
<dbReference type="SUPFAM" id="SSF52540">
    <property type="entry name" value="P-loop containing nucleoside triphosphate hydrolases"/>
    <property type="match status" value="1"/>
</dbReference>
<evidence type="ECO:0000256" key="1">
    <source>
        <dbReference type="ARBA" id="ARBA00004651"/>
    </source>
</evidence>
<sequence length="697" mass="69922">AAVARTVPVIAATHDPALLAAAQARIDVGAPGPRPHAVPARPDTATVASAPSAAVSAGGAPAALIAPSRAGVPTGAAAADPAGPAGTGRPAAHPAGADGPESAAGDRPPLRTLLGRLARAVDIRAPKFWLAVLMGVCSAAAASALIAVSGWLIVRAAAHPPIMYLLVAIVGVRFFGISRSVFAYAKQLCLHDAVLGALTRLRAAVWTAFARTGTANRTLLRGELALRRLISDVDDIRDLAPRVVLGPIVAVILAAAAIGVEWSVHPAAGLLTALGCAGALLAAPALALAADAHASTARLSARGRVLDGLARLLWAREDLIAAGRAPAAAAQVARDDVRTAGWEARALRATGAGESLVTVCGVLTGVLMLPVLAGAVAAGEVSGEMLAVAVLLPLSLIDPFADALTSLQQWPALASVLARTPELDREPFAAGARALEAEAGDGGAARGAADGGGAVGGGSLAHGAARLREGQPRELVLRAVAARWPGTDRDVFTGLSAAAQRGSWTVVTGPSGAGKTTLVSIVLRFLDPRAGSYALDGGDALALSPEDLAGHIAWCPQEAHVFDSSLRANLLLARPRDLAPDDAELTAVLERVGLGGLAADMGLDARIGAGGGRLSGGQRQRLAVARTLLAGASAIVLDEPTAHLDEALAAALMADLRAGLADTAVILVTHDESLALAGDRRVAVGARPAAVPVAQPR</sequence>
<keyword evidence="6 8" id="KW-0472">Membrane</keyword>
<dbReference type="InterPro" id="IPR011527">
    <property type="entry name" value="ABC1_TM_dom"/>
</dbReference>
<dbReference type="RefSeq" id="WP_160954173.1">
    <property type="nucleotide sequence ID" value="NZ_WWEQ01000074.1"/>
</dbReference>
<dbReference type="InterPro" id="IPR039421">
    <property type="entry name" value="Type_1_exporter"/>
</dbReference>
<feature type="transmembrane region" description="Helical" evidence="8">
    <location>
        <begin position="270"/>
        <end position="290"/>
    </location>
</feature>
<evidence type="ECO:0000313" key="11">
    <source>
        <dbReference type="EMBL" id="MYM20763.1"/>
    </source>
</evidence>
<keyword evidence="5 8" id="KW-1133">Transmembrane helix</keyword>
<gene>
    <name evidence="11" type="primary">cydC</name>
    <name evidence="11" type="ORF">GSY69_12530</name>
</gene>
<proteinExistence type="predicted"/>
<dbReference type="GO" id="GO:0034775">
    <property type="term" value="P:glutathione transmembrane transport"/>
    <property type="evidence" value="ECO:0007669"/>
    <property type="project" value="InterPro"/>
</dbReference>
<evidence type="ECO:0000259" key="9">
    <source>
        <dbReference type="PROSITE" id="PS50893"/>
    </source>
</evidence>
<dbReference type="PROSITE" id="PS00211">
    <property type="entry name" value="ABC_TRANSPORTER_1"/>
    <property type="match status" value="1"/>
</dbReference>
<comment type="caution">
    <text evidence="11">The sequence shown here is derived from an EMBL/GenBank/DDBJ whole genome shotgun (WGS) entry which is preliminary data.</text>
</comment>
<dbReference type="GO" id="GO:0140359">
    <property type="term" value="F:ABC-type transporter activity"/>
    <property type="evidence" value="ECO:0007669"/>
    <property type="project" value="InterPro"/>
</dbReference>
<dbReference type="Pfam" id="PF00005">
    <property type="entry name" value="ABC_tran"/>
    <property type="match status" value="1"/>
</dbReference>
<protein>
    <submittedName>
        <fullName evidence="11">Thiol reductant ABC exporter subunit CydC</fullName>
    </submittedName>
</protein>
<evidence type="ECO:0000256" key="2">
    <source>
        <dbReference type="ARBA" id="ARBA00022692"/>
    </source>
</evidence>
<dbReference type="Gene3D" id="3.40.50.300">
    <property type="entry name" value="P-loop containing nucleotide triphosphate hydrolases"/>
    <property type="match status" value="1"/>
</dbReference>
<dbReference type="PROSITE" id="PS50893">
    <property type="entry name" value="ABC_TRANSPORTER_2"/>
    <property type="match status" value="1"/>
</dbReference>
<dbReference type="InterPro" id="IPR017871">
    <property type="entry name" value="ABC_transporter-like_CS"/>
</dbReference>
<evidence type="ECO:0000256" key="6">
    <source>
        <dbReference type="ARBA" id="ARBA00023136"/>
    </source>
</evidence>
<dbReference type="InterPro" id="IPR003439">
    <property type="entry name" value="ABC_transporter-like_ATP-bd"/>
</dbReference>
<feature type="domain" description="ABC transmembrane type-1" evidence="10">
    <location>
        <begin position="129"/>
        <end position="412"/>
    </location>
</feature>
<dbReference type="InterPro" id="IPR014223">
    <property type="entry name" value="ABC_CydC/D"/>
</dbReference>
<dbReference type="SUPFAM" id="SSF90123">
    <property type="entry name" value="ABC transporter transmembrane region"/>
    <property type="match status" value="1"/>
</dbReference>
<evidence type="ECO:0000313" key="12">
    <source>
        <dbReference type="Proteomes" id="UP000469215"/>
    </source>
</evidence>
<dbReference type="Gene3D" id="1.20.1560.10">
    <property type="entry name" value="ABC transporter type 1, transmembrane domain"/>
    <property type="match status" value="1"/>
</dbReference>
<feature type="domain" description="ABC transporter" evidence="9">
    <location>
        <begin position="475"/>
        <end position="696"/>
    </location>
</feature>
<dbReference type="GO" id="GO:0034040">
    <property type="term" value="F:ATPase-coupled lipid transmembrane transporter activity"/>
    <property type="evidence" value="ECO:0007669"/>
    <property type="project" value="TreeGrafter"/>
</dbReference>
<dbReference type="InterPro" id="IPR027417">
    <property type="entry name" value="P-loop_NTPase"/>
</dbReference>
<dbReference type="PANTHER" id="PTHR24221:SF654">
    <property type="entry name" value="ATP-BINDING CASSETTE SUB-FAMILY B MEMBER 6"/>
    <property type="match status" value="1"/>
</dbReference>
<evidence type="ECO:0000259" key="10">
    <source>
        <dbReference type="PROSITE" id="PS50929"/>
    </source>
</evidence>
<dbReference type="Proteomes" id="UP000469215">
    <property type="component" value="Unassembled WGS sequence"/>
</dbReference>
<keyword evidence="2 8" id="KW-0812">Transmembrane</keyword>
<organism evidence="11 12">
    <name type="scientific">Brevibacterium rongguiense</name>
    <dbReference type="NCBI Taxonomy" id="2695267"/>
    <lineage>
        <taxon>Bacteria</taxon>
        <taxon>Bacillati</taxon>
        <taxon>Actinomycetota</taxon>
        <taxon>Actinomycetes</taxon>
        <taxon>Micrococcales</taxon>
        <taxon>Brevibacteriaceae</taxon>
        <taxon>Brevibacterium</taxon>
    </lineage>
</organism>
<dbReference type="GO" id="GO:0005886">
    <property type="term" value="C:plasma membrane"/>
    <property type="evidence" value="ECO:0007669"/>
    <property type="project" value="UniProtKB-SubCell"/>
</dbReference>
<reference evidence="11 12" key="1">
    <citation type="submission" date="2020-01" db="EMBL/GenBank/DDBJ databases">
        <authorList>
            <person name="Deng T."/>
        </authorList>
    </citation>
    <scope>NUCLEOTIDE SEQUENCE [LARGE SCALE GENOMIC DNA]</scope>
    <source>
        <strain evidence="11 12">5221</strain>
    </source>
</reference>
<comment type="subcellular location">
    <subcellularLocation>
        <location evidence="1">Cell membrane</location>
        <topology evidence="1">Multi-pass membrane protein</topology>
    </subcellularLocation>
</comment>
<feature type="transmembrane region" description="Helical" evidence="8">
    <location>
        <begin position="128"/>
        <end position="152"/>
    </location>
</feature>
<keyword evidence="4" id="KW-0067">ATP-binding</keyword>
<dbReference type="EMBL" id="WWEQ01000074">
    <property type="protein sequence ID" value="MYM20763.1"/>
    <property type="molecule type" value="Genomic_DNA"/>
</dbReference>
<dbReference type="NCBIfam" id="TIGR02868">
    <property type="entry name" value="CydC"/>
    <property type="match status" value="1"/>
</dbReference>
<feature type="transmembrane region" description="Helical" evidence="8">
    <location>
        <begin position="355"/>
        <end position="379"/>
    </location>
</feature>
<dbReference type="GO" id="GO:0045454">
    <property type="term" value="P:cell redox homeostasis"/>
    <property type="evidence" value="ECO:0007669"/>
    <property type="project" value="InterPro"/>
</dbReference>
<feature type="compositionally biased region" description="Low complexity" evidence="7">
    <location>
        <begin position="75"/>
        <end position="97"/>
    </location>
</feature>
<dbReference type="SMART" id="SM00382">
    <property type="entry name" value="AAA"/>
    <property type="match status" value="1"/>
</dbReference>
<name>A0A6N9H9S7_9MICO</name>
<feature type="transmembrane region" description="Helical" evidence="8">
    <location>
        <begin position="158"/>
        <end position="176"/>
    </location>
</feature>
<dbReference type="InterPro" id="IPR003593">
    <property type="entry name" value="AAA+_ATPase"/>
</dbReference>
<dbReference type="GO" id="GO:0016887">
    <property type="term" value="F:ATP hydrolysis activity"/>
    <property type="evidence" value="ECO:0007669"/>
    <property type="project" value="InterPro"/>
</dbReference>
<dbReference type="PROSITE" id="PS50929">
    <property type="entry name" value="ABC_TM1F"/>
    <property type="match status" value="1"/>
</dbReference>
<accession>A0A6N9H9S7</accession>
<evidence type="ECO:0000256" key="8">
    <source>
        <dbReference type="SAM" id="Phobius"/>
    </source>
</evidence>
<dbReference type="PANTHER" id="PTHR24221">
    <property type="entry name" value="ATP-BINDING CASSETTE SUB-FAMILY B"/>
    <property type="match status" value="1"/>
</dbReference>
<dbReference type="AlphaFoldDB" id="A0A6N9H9S7"/>
<dbReference type="InterPro" id="IPR036640">
    <property type="entry name" value="ABC1_TM_sf"/>
</dbReference>
<evidence type="ECO:0000256" key="5">
    <source>
        <dbReference type="ARBA" id="ARBA00022989"/>
    </source>
</evidence>
<feature type="region of interest" description="Disordered" evidence="7">
    <location>
        <begin position="75"/>
        <end position="106"/>
    </location>
</feature>